<keyword evidence="2" id="KW-1185">Reference proteome</keyword>
<reference evidence="2" key="1">
    <citation type="journal article" date="2005" name="Nature">
        <title>The map-based sequence of the rice genome.</title>
        <authorList>
            <consortium name="International rice genome sequencing project (IRGSP)"/>
            <person name="Matsumoto T."/>
            <person name="Wu J."/>
            <person name="Kanamori H."/>
            <person name="Katayose Y."/>
            <person name="Fujisawa M."/>
            <person name="Namiki N."/>
            <person name="Mizuno H."/>
            <person name="Yamamoto K."/>
            <person name="Antonio B.A."/>
            <person name="Baba T."/>
            <person name="Sakata K."/>
            <person name="Nagamura Y."/>
            <person name="Aoki H."/>
            <person name="Arikawa K."/>
            <person name="Arita K."/>
            <person name="Bito T."/>
            <person name="Chiden Y."/>
            <person name="Fujitsuka N."/>
            <person name="Fukunaka R."/>
            <person name="Hamada M."/>
            <person name="Harada C."/>
            <person name="Hayashi A."/>
            <person name="Hijishita S."/>
            <person name="Honda M."/>
            <person name="Hosokawa S."/>
            <person name="Ichikawa Y."/>
            <person name="Idonuma A."/>
            <person name="Iijima M."/>
            <person name="Ikeda M."/>
            <person name="Ikeno M."/>
            <person name="Ito K."/>
            <person name="Ito S."/>
            <person name="Ito T."/>
            <person name="Ito Y."/>
            <person name="Ito Y."/>
            <person name="Iwabuchi A."/>
            <person name="Kamiya K."/>
            <person name="Karasawa W."/>
            <person name="Kurita K."/>
            <person name="Katagiri S."/>
            <person name="Kikuta A."/>
            <person name="Kobayashi H."/>
            <person name="Kobayashi N."/>
            <person name="Machita K."/>
            <person name="Maehara T."/>
            <person name="Masukawa M."/>
            <person name="Mizubayashi T."/>
            <person name="Mukai Y."/>
            <person name="Nagasaki H."/>
            <person name="Nagata Y."/>
            <person name="Naito S."/>
            <person name="Nakashima M."/>
            <person name="Nakama Y."/>
            <person name="Nakamichi Y."/>
            <person name="Nakamura M."/>
            <person name="Meguro A."/>
            <person name="Negishi M."/>
            <person name="Ohta I."/>
            <person name="Ohta T."/>
            <person name="Okamoto M."/>
            <person name="Ono N."/>
            <person name="Saji S."/>
            <person name="Sakaguchi M."/>
            <person name="Sakai K."/>
            <person name="Shibata M."/>
            <person name="Shimokawa T."/>
            <person name="Song J."/>
            <person name="Takazaki Y."/>
            <person name="Terasawa K."/>
            <person name="Tsugane M."/>
            <person name="Tsuji K."/>
            <person name="Ueda S."/>
            <person name="Waki K."/>
            <person name="Yamagata H."/>
            <person name="Yamamoto M."/>
            <person name="Yamamoto S."/>
            <person name="Yamane H."/>
            <person name="Yoshiki S."/>
            <person name="Yoshihara R."/>
            <person name="Yukawa K."/>
            <person name="Zhong H."/>
            <person name="Yano M."/>
            <person name="Yuan Q."/>
            <person name="Ouyang S."/>
            <person name="Liu J."/>
            <person name="Jones K.M."/>
            <person name="Gansberger K."/>
            <person name="Moffat K."/>
            <person name="Hill J."/>
            <person name="Bera J."/>
            <person name="Fadrosh D."/>
            <person name="Jin S."/>
            <person name="Johri S."/>
            <person name="Kim M."/>
            <person name="Overton L."/>
            <person name="Reardon M."/>
            <person name="Tsitrin T."/>
            <person name="Vuong H."/>
            <person name="Weaver B."/>
            <person name="Ciecko A."/>
            <person name="Tallon L."/>
            <person name="Jackson J."/>
            <person name="Pai G."/>
            <person name="Aken S.V."/>
            <person name="Utterback T."/>
            <person name="Reidmuller S."/>
            <person name="Feldblyum T."/>
            <person name="Hsiao J."/>
            <person name="Zismann V."/>
            <person name="Iobst S."/>
            <person name="de Vazeille A.R."/>
            <person name="Buell C.R."/>
            <person name="Ying K."/>
            <person name="Li Y."/>
            <person name="Lu T."/>
            <person name="Huang Y."/>
            <person name="Zhao Q."/>
            <person name="Feng Q."/>
            <person name="Zhang L."/>
            <person name="Zhu J."/>
            <person name="Weng Q."/>
            <person name="Mu J."/>
            <person name="Lu Y."/>
            <person name="Fan D."/>
            <person name="Liu Y."/>
            <person name="Guan J."/>
            <person name="Zhang Y."/>
            <person name="Yu S."/>
            <person name="Liu X."/>
            <person name="Zhang Y."/>
            <person name="Hong G."/>
            <person name="Han B."/>
            <person name="Choisne N."/>
            <person name="Demange N."/>
            <person name="Orjeda G."/>
            <person name="Samain S."/>
            <person name="Cattolico L."/>
            <person name="Pelletier E."/>
            <person name="Couloux A."/>
            <person name="Segurens B."/>
            <person name="Wincker P."/>
            <person name="D'Hont A."/>
            <person name="Scarpelli C."/>
            <person name="Weissenbach J."/>
            <person name="Salanoubat M."/>
            <person name="Quetier F."/>
            <person name="Yu Y."/>
            <person name="Kim H.R."/>
            <person name="Rambo T."/>
            <person name="Currie J."/>
            <person name="Collura K."/>
            <person name="Luo M."/>
            <person name="Yang T."/>
            <person name="Ammiraju J.S.S."/>
            <person name="Engler F."/>
            <person name="Soderlund C."/>
            <person name="Wing R.A."/>
            <person name="Palmer L.E."/>
            <person name="de la Bastide M."/>
            <person name="Spiegel L."/>
            <person name="Nascimento L."/>
            <person name="Zutavern T."/>
            <person name="O'Shaughnessy A."/>
            <person name="Dike S."/>
            <person name="Dedhia N."/>
            <person name="Preston R."/>
            <person name="Balija V."/>
            <person name="McCombie W.R."/>
            <person name="Chow T."/>
            <person name="Chen H."/>
            <person name="Chung M."/>
            <person name="Chen C."/>
            <person name="Shaw J."/>
            <person name="Wu H."/>
            <person name="Hsiao K."/>
            <person name="Chao Y."/>
            <person name="Chu M."/>
            <person name="Cheng C."/>
            <person name="Hour A."/>
            <person name="Lee P."/>
            <person name="Lin S."/>
            <person name="Lin Y."/>
            <person name="Liou J."/>
            <person name="Liu S."/>
            <person name="Hsing Y."/>
            <person name="Raghuvanshi S."/>
            <person name="Mohanty A."/>
            <person name="Bharti A.K."/>
            <person name="Gaur A."/>
            <person name="Gupta V."/>
            <person name="Kumar D."/>
            <person name="Ravi V."/>
            <person name="Vij S."/>
            <person name="Kapur A."/>
            <person name="Khurana P."/>
            <person name="Khurana P."/>
            <person name="Khurana J.P."/>
            <person name="Tyagi A.K."/>
            <person name="Gaikwad K."/>
            <person name="Singh A."/>
            <person name="Dalal V."/>
            <person name="Srivastava S."/>
            <person name="Dixit A."/>
            <person name="Pal A.K."/>
            <person name="Ghazi I.A."/>
            <person name="Yadav M."/>
            <person name="Pandit A."/>
            <person name="Bhargava A."/>
            <person name="Sureshbabu K."/>
            <person name="Batra K."/>
            <person name="Sharma T.R."/>
            <person name="Mohapatra T."/>
            <person name="Singh N.K."/>
            <person name="Messing J."/>
            <person name="Nelson A.B."/>
            <person name="Fuks G."/>
            <person name="Kavchok S."/>
            <person name="Keizer G."/>
            <person name="Linton E."/>
            <person name="Llaca V."/>
            <person name="Song R."/>
            <person name="Tanyolac B."/>
            <person name="Young S."/>
            <person name="Ho-Il K."/>
            <person name="Hahn J.H."/>
            <person name="Sangsakoo G."/>
            <person name="Vanavichit A."/>
            <person name="de Mattos Luiz.A.T."/>
            <person name="Zimmer P.D."/>
            <person name="Malone G."/>
            <person name="Dellagostin O."/>
            <person name="de Oliveira A.C."/>
            <person name="Bevan M."/>
            <person name="Bancroft I."/>
            <person name="Minx P."/>
            <person name="Cordum H."/>
            <person name="Wilson R."/>
            <person name="Cheng Z."/>
            <person name="Jin W."/>
            <person name="Jiang J."/>
            <person name="Leong S.A."/>
            <person name="Iwama H."/>
            <person name="Gojobori T."/>
            <person name="Itoh T."/>
            <person name="Niimura Y."/>
            <person name="Fujii Y."/>
            <person name="Habara T."/>
            <person name="Sakai H."/>
            <person name="Sato Y."/>
            <person name="Wilson G."/>
            <person name="Kumar K."/>
            <person name="McCouch S."/>
            <person name="Juretic N."/>
            <person name="Hoen D."/>
            <person name="Wright S."/>
            <person name="Bruskiewich R."/>
            <person name="Bureau T."/>
            <person name="Miyao A."/>
            <person name="Hirochika H."/>
            <person name="Nishikawa T."/>
            <person name="Kadowaki K."/>
            <person name="Sugiura M."/>
            <person name="Burr B."/>
            <person name="Sasaki T."/>
        </authorList>
    </citation>
    <scope>NUCLEOTIDE SEQUENCE [LARGE SCALE GENOMIC DNA]</scope>
    <source>
        <strain evidence="2">cv. Nipponbare</strain>
    </source>
</reference>
<dbReference type="Proteomes" id="UP000059680">
    <property type="component" value="Chromosome 2"/>
</dbReference>
<name>A0A0P0VJV7_ORYSJ</name>
<sequence>ASGPHCTWWVRWLTISPSGRVDVIICGRGGTRSRGPCQFFKFKFCSLDFAVQLLGFCIKDHFISYKLPLF</sequence>
<accession>A0A0P0VJV7</accession>
<protein>
    <submittedName>
        <fullName evidence="1">Os02g0527950 protein</fullName>
    </submittedName>
</protein>
<dbReference type="PaxDb" id="39947-A0A0P0VJV7"/>
<evidence type="ECO:0000313" key="1">
    <source>
        <dbReference type="EMBL" id="BAS79005.1"/>
    </source>
</evidence>
<dbReference type="eggNOG" id="ENOG502R2C5">
    <property type="taxonomic scope" value="Eukaryota"/>
</dbReference>
<reference evidence="1 2" key="3">
    <citation type="journal article" date="2013" name="Rice">
        <title>Improvement of the Oryza sativa Nipponbare reference genome using next generation sequence and optical map data.</title>
        <authorList>
            <person name="Kawahara Y."/>
            <person name="de la Bastide M."/>
            <person name="Hamilton J.P."/>
            <person name="Kanamori H."/>
            <person name="McCombie W.R."/>
            <person name="Ouyang S."/>
            <person name="Schwartz D.C."/>
            <person name="Tanaka T."/>
            <person name="Wu J."/>
            <person name="Zhou S."/>
            <person name="Childs K.L."/>
            <person name="Davidson R.M."/>
            <person name="Lin H."/>
            <person name="Quesada-Ocampo L."/>
            <person name="Vaillancourt B."/>
            <person name="Sakai H."/>
            <person name="Lee S.S."/>
            <person name="Kim J."/>
            <person name="Numa H."/>
            <person name="Itoh T."/>
            <person name="Buell C.R."/>
            <person name="Matsumoto T."/>
        </authorList>
    </citation>
    <scope>NUCLEOTIDE SEQUENCE [LARGE SCALE GENOMIC DNA]</scope>
    <source>
        <strain evidence="2">cv. Nipponbare</strain>
    </source>
</reference>
<evidence type="ECO:0000313" key="2">
    <source>
        <dbReference type="Proteomes" id="UP000059680"/>
    </source>
</evidence>
<dbReference type="Gramene" id="Os02t0527950-00">
    <property type="protein sequence ID" value="Os02t0527950-00"/>
    <property type="gene ID" value="Os02g0527950"/>
</dbReference>
<dbReference type="FunCoup" id="A0A0P0VJV7">
    <property type="interactions" value="182"/>
</dbReference>
<proteinExistence type="predicted"/>
<feature type="non-terminal residue" evidence="1">
    <location>
        <position position="1"/>
    </location>
</feature>
<dbReference type="EMBL" id="AP014958">
    <property type="protein sequence ID" value="BAS79005.1"/>
    <property type="molecule type" value="Genomic_DNA"/>
</dbReference>
<dbReference type="InParanoid" id="A0A0P0VJV7"/>
<dbReference type="AlphaFoldDB" id="A0A0P0VJV7"/>
<gene>
    <name evidence="1" type="ordered locus">Os02g0527950</name>
    <name evidence="1" type="ORF">OSNPB_020527950</name>
</gene>
<dbReference type="OMA" id="GPCQFFK"/>
<organism evidence="1 2">
    <name type="scientific">Oryza sativa subsp. japonica</name>
    <name type="common">Rice</name>
    <dbReference type="NCBI Taxonomy" id="39947"/>
    <lineage>
        <taxon>Eukaryota</taxon>
        <taxon>Viridiplantae</taxon>
        <taxon>Streptophyta</taxon>
        <taxon>Embryophyta</taxon>
        <taxon>Tracheophyta</taxon>
        <taxon>Spermatophyta</taxon>
        <taxon>Magnoliopsida</taxon>
        <taxon>Liliopsida</taxon>
        <taxon>Poales</taxon>
        <taxon>Poaceae</taxon>
        <taxon>BOP clade</taxon>
        <taxon>Oryzoideae</taxon>
        <taxon>Oryzeae</taxon>
        <taxon>Oryzinae</taxon>
        <taxon>Oryza</taxon>
        <taxon>Oryza sativa</taxon>
    </lineage>
</organism>
<reference evidence="1 2" key="2">
    <citation type="journal article" date="2013" name="Plant Cell Physiol.">
        <title>Rice Annotation Project Database (RAP-DB): an integrative and interactive database for rice genomics.</title>
        <authorList>
            <person name="Sakai H."/>
            <person name="Lee S.S."/>
            <person name="Tanaka T."/>
            <person name="Numa H."/>
            <person name="Kim J."/>
            <person name="Kawahara Y."/>
            <person name="Wakimoto H."/>
            <person name="Yang C.C."/>
            <person name="Iwamoto M."/>
            <person name="Abe T."/>
            <person name="Yamada Y."/>
            <person name="Muto A."/>
            <person name="Inokuchi H."/>
            <person name="Ikemura T."/>
            <person name="Matsumoto T."/>
            <person name="Sasaki T."/>
            <person name="Itoh T."/>
        </authorList>
    </citation>
    <scope>NUCLEOTIDE SEQUENCE [LARGE SCALE GENOMIC DNA]</scope>
    <source>
        <strain evidence="2">cv. Nipponbare</strain>
    </source>
</reference>